<accession>A0ABX2L8M5</accession>
<evidence type="ECO:0000313" key="2">
    <source>
        <dbReference type="Proteomes" id="UP001016761"/>
    </source>
</evidence>
<gene>
    <name evidence="1" type="ORF">HTZ84_09850</name>
</gene>
<name>A0ABX2L8M5_9EURY</name>
<organism evidence="1 2">
    <name type="scientific">Haloterrigena gelatinilytica</name>
    <dbReference type="NCBI Taxonomy" id="2741724"/>
    <lineage>
        <taxon>Archaea</taxon>
        <taxon>Methanobacteriati</taxon>
        <taxon>Methanobacteriota</taxon>
        <taxon>Stenosarchaea group</taxon>
        <taxon>Halobacteria</taxon>
        <taxon>Halobacteriales</taxon>
        <taxon>Natrialbaceae</taxon>
        <taxon>Haloterrigena</taxon>
    </lineage>
</organism>
<sequence>MQMFDLNDTVERVKDAASLKTLKTDEEDSIIEFATEPELYGVIPEPIPANKVLPEWYRHLEGRMGEGLNQSTVKRCAPFLDALSMGWIIPLAGEVEFNAQSEEFVNYEWGFDRELVSNHSPDQVGGEEFPLAPFPIIKFHNFWAINVPDGYSVLFTKPLNRVENRFQVFSGVVDCDSYYNYVNFPCVWSAPEFSGVIPAGTPLIQAIPFKRDGIISDAVVKEMDDEEQAEIQKTKTILSGRESAYRNEMWQHKRGSRNLPPE</sequence>
<comment type="caution">
    <text evidence="1">The sequence shown here is derived from an EMBL/GenBank/DDBJ whole genome shotgun (WGS) entry which is preliminary data.</text>
</comment>
<reference evidence="1 2" key="1">
    <citation type="submission" date="2020-06" db="EMBL/GenBank/DDBJ databases">
        <title>Haloterrigena sp. nov., an extremely halophilic archaeon isolated from a saline sediment.</title>
        <authorList>
            <person name="Liu B.-B."/>
        </authorList>
    </citation>
    <scope>NUCLEOTIDE SEQUENCE [LARGE SCALE GENOMIC DNA]</scope>
    <source>
        <strain evidence="1 2">SYSU A558-1</strain>
    </source>
</reference>
<dbReference type="Proteomes" id="UP001016761">
    <property type="component" value="Unassembled WGS sequence"/>
</dbReference>
<protein>
    <submittedName>
        <fullName evidence="1">Uncharacterized protein</fullName>
    </submittedName>
</protein>
<keyword evidence="2" id="KW-1185">Reference proteome</keyword>
<evidence type="ECO:0000313" key="1">
    <source>
        <dbReference type="EMBL" id="NUC72609.1"/>
    </source>
</evidence>
<dbReference type="EMBL" id="JABUQZ010000001">
    <property type="protein sequence ID" value="NUC72609.1"/>
    <property type="molecule type" value="Genomic_DNA"/>
</dbReference>
<proteinExistence type="predicted"/>